<keyword evidence="1" id="KW-1133">Transmembrane helix</keyword>
<keyword evidence="1" id="KW-0812">Transmembrane</keyword>
<dbReference type="HOGENOM" id="CLU_219800_1_0_10"/>
<evidence type="ECO:0000256" key="1">
    <source>
        <dbReference type="SAM" id="Phobius"/>
    </source>
</evidence>
<feature type="transmembrane region" description="Helical" evidence="1">
    <location>
        <begin position="12"/>
        <end position="33"/>
    </location>
</feature>
<name>A9E844_9FLAO</name>
<evidence type="ECO:0000313" key="3">
    <source>
        <dbReference type="Proteomes" id="UP000002945"/>
    </source>
</evidence>
<dbReference type="EMBL" id="ABIB01000012">
    <property type="protein sequence ID" value="EDP94964.1"/>
    <property type="molecule type" value="Genomic_DNA"/>
</dbReference>
<gene>
    <name evidence="2" type="ORF">KAOT1_09124</name>
</gene>
<comment type="caution">
    <text evidence="2">The sequence shown here is derived from an EMBL/GenBank/DDBJ whole genome shotgun (WGS) entry which is preliminary data.</text>
</comment>
<keyword evidence="1" id="KW-0472">Membrane</keyword>
<organism evidence="2 3">
    <name type="scientific">Kordia algicida OT-1</name>
    <dbReference type="NCBI Taxonomy" id="391587"/>
    <lineage>
        <taxon>Bacteria</taxon>
        <taxon>Pseudomonadati</taxon>
        <taxon>Bacteroidota</taxon>
        <taxon>Flavobacteriia</taxon>
        <taxon>Flavobacteriales</taxon>
        <taxon>Flavobacteriaceae</taxon>
        <taxon>Kordia</taxon>
    </lineage>
</organism>
<reference evidence="2 3" key="1">
    <citation type="journal article" date="2011" name="J. Bacteriol.">
        <title>Genome sequence of the algicidal bacterium Kordia algicida OT-1.</title>
        <authorList>
            <person name="Lee H.S."/>
            <person name="Kang S.G."/>
            <person name="Kwon K.K."/>
            <person name="Lee J.H."/>
            <person name="Kim S.J."/>
        </authorList>
    </citation>
    <scope>NUCLEOTIDE SEQUENCE [LARGE SCALE GENOMIC DNA]</scope>
    <source>
        <strain evidence="2 3">OT-1</strain>
    </source>
</reference>
<sequence>MDTEKFVWKKMYTIILVANLAYILFFYLIMNLFS</sequence>
<evidence type="ECO:0000313" key="2">
    <source>
        <dbReference type="EMBL" id="EDP94964.1"/>
    </source>
</evidence>
<protein>
    <submittedName>
        <fullName evidence="2">Uncharacterized protein</fullName>
    </submittedName>
</protein>
<keyword evidence="3" id="KW-1185">Reference proteome</keyword>
<dbReference type="AlphaFoldDB" id="A9E844"/>
<proteinExistence type="predicted"/>
<accession>A9E844</accession>
<dbReference type="Proteomes" id="UP000002945">
    <property type="component" value="Unassembled WGS sequence"/>
</dbReference>